<dbReference type="InterPro" id="IPR010666">
    <property type="entry name" value="Znf_GRF"/>
</dbReference>
<keyword evidence="6" id="KW-0472">Membrane</keyword>
<keyword evidence="2 4" id="KW-0863">Zinc-finger</keyword>
<feature type="transmembrane region" description="Helical" evidence="6">
    <location>
        <begin position="161"/>
        <end position="180"/>
    </location>
</feature>
<dbReference type="EMBL" id="PSQE01000007">
    <property type="protein sequence ID" value="RHN48072.1"/>
    <property type="molecule type" value="Genomic_DNA"/>
</dbReference>
<keyword evidence="6" id="KW-1133">Transmembrane helix</keyword>
<sequence>MSSSRGGNSNSRGSHSFSISRNGGSSRNVARAAAARNPEVMESMLPACGCYLPMKMYISTTYENQGRRFWKCRNWNSRSAHTCELFIWDDDIIPGVTPMIHVEPVMDVSVEHERPGRSGMEAVNSQQACSKCSNIEELMKTFESIEVDKWKTKYRAERNKVMWMALALMINWFFFCVYGKN</sequence>
<evidence type="ECO:0000256" key="1">
    <source>
        <dbReference type="ARBA" id="ARBA00022723"/>
    </source>
</evidence>
<keyword evidence="3" id="KW-0862">Zinc</keyword>
<dbReference type="Proteomes" id="UP000265566">
    <property type="component" value="Chromosome 7"/>
</dbReference>
<evidence type="ECO:0000259" key="7">
    <source>
        <dbReference type="PROSITE" id="PS51999"/>
    </source>
</evidence>
<dbReference type="PROSITE" id="PS51999">
    <property type="entry name" value="ZF_GRF"/>
    <property type="match status" value="1"/>
</dbReference>
<comment type="caution">
    <text evidence="8">The sequence shown here is derived from an EMBL/GenBank/DDBJ whole genome shotgun (WGS) entry which is preliminary data.</text>
</comment>
<reference evidence="8" key="1">
    <citation type="journal article" date="2018" name="Nat. Plants">
        <title>Whole-genome landscape of Medicago truncatula symbiotic genes.</title>
        <authorList>
            <person name="Pecrix Y."/>
            <person name="Gamas P."/>
            <person name="Carrere S."/>
        </authorList>
    </citation>
    <scope>NUCLEOTIDE SEQUENCE</scope>
    <source>
        <tissue evidence="8">Leaves</tissue>
    </source>
</reference>
<gene>
    <name evidence="8" type="ORF">MtrunA17_Chr7g0259811</name>
</gene>
<dbReference type="AlphaFoldDB" id="A0A396H421"/>
<evidence type="ECO:0000313" key="8">
    <source>
        <dbReference type="EMBL" id="RHN48072.1"/>
    </source>
</evidence>
<accession>A0A396H421</accession>
<keyword evidence="6" id="KW-0812">Transmembrane</keyword>
<feature type="domain" description="GRF-type" evidence="7">
    <location>
        <begin position="48"/>
        <end position="92"/>
    </location>
</feature>
<feature type="compositionally biased region" description="Low complexity" evidence="5">
    <location>
        <begin position="1"/>
        <end position="22"/>
    </location>
</feature>
<keyword evidence="1" id="KW-0479">Metal-binding</keyword>
<feature type="region of interest" description="Disordered" evidence="5">
    <location>
        <begin position="1"/>
        <end position="31"/>
    </location>
</feature>
<dbReference type="GO" id="GO:0008270">
    <property type="term" value="F:zinc ion binding"/>
    <property type="evidence" value="ECO:0007669"/>
    <property type="project" value="UniProtKB-KW"/>
</dbReference>
<evidence type="ECO:0000256" key="6">
    <source>
        <dbReference type="SAM" id="Phobius"/>
    </source>
</evidence>
<evidence type="ECO:0000256" key="5">
    <source>
        <dbReference type="SAM" id="MobiDB-lite"/>
    </source>
</evidence>
<evidence type="ECO:0000256" key="3">
    <source>
        <dbReference type="ARBA" id="ARBA00022833"/>
    </source>
</evidence>
<evidence type="ECO:0000256" key="2">
    <source>
        <dbReference type="ARBA" id="ARBA00022771"/>
    </source>
</evidence>
<name>A0A396H421_MEDTR</name>
<dbReference type="Gramene" id="rna42744">
    <property type="protein sequence ID" value="RHN48072.1"/>
    <property type="gene ID" value="gene42744"/>
</dbReference>
<evidence type="ECO:0000256" key="4">
    <source>
        <dbReference type="PROSITE-ProRule" id="PRU01343"/>
    </source>
</evidence>
<proteinExistence type="predicted"/>
<organism evidence="8">
    <name type="scientific">Medicago truncatula</name>
    <name type="common">Barrel medic</name>
    <name type="synonym">Medicago tribuloides</name>
    <dbReference type="NCBI Taxonomy" id="3880"/>
    <lineage>
        <taxon>Eukaryota</taxon>
        <taxon>Viridiplantae</taxon>
        <taxon>Streptophyta</taxon>
        <taxon>Embryophyta</taxon>
        <taxon>Tracheophyta</taxon>
        <taxon>Spermatophyta</taxon>
        <taxon>Magnoliopsida</taxon>
        <taxon>eudicotyledons</taxon>
        <taxon>Gunneridae</taxon>
        <taxon>Pentapetalae</taxon>
        <taxon>rosids</taxon>
        <taxon>fabids</taxon>
        <taxon>Fabales</taxon>
        <taxon>Fabaceae</taxon>
        <taxon>Papilionoideae</taxon>
        <taxon>50 kb inversion clade</taxon>
        <taxon>NPAAA clade</taxon>
        <taxon>Hologalegina</taxon>
        <taxon>IRL clade</taxon>
        <taxon>Trifolieae</taxon>
        <taxon>Medicago</taxon>
    </lineage>
</organism>
<protein>
    <submittedName>
        <fullName evidence="8">Putative transcription factor GRF family</fullName>
    </submittedName>
</protein>